<evidence type="ECO:0000259" key="4">
    <source>
        <dbReference type="PROSITE" id="PS51118"/>
    </source>
</evidence>
<keyword evidence="2 5" id="KW-0238">DNA-binding</keyword>
<accession>A0A1H0VV26</accession>
<evidence type="ECO:0000256" key="3">
    <source>
        <dbReference type="ARBA" id="ARBA00023163"/>
    </source>
</evidence>
<name>A0A1H0VV26_9PSEU</name>
<dbReference type="STRING" id="504798.SAMN05421871_104486"/>
<reference evidence="6" key="1">
    <citation type="submission" date="2016-10" db="EMBL/GenBank/DDBJ databases">
        <authorList>
            <person name="Varghese N."/>
            <person name="Submissions S."/>
        </authorList>
    </citation>
    <scope>NUCLEOTIDE SEQUENCE [LARGE SCALE GENOMIC DNA]</scope>
    <source>
        <strain evidence="6">IBRC-M 10655</strain>
    </source>
</reference>
<dbReference type="InterPro" id="IPR002577">
    <property type="entry name" value="HTH_HxlR"/>
</dbReference>
<dbReference type="Gene3D" id="1.10.10.10">
    <property type="entry name" value="Winged helix-like DNA-binding domain superfamily/Winged helix DNA-binding domain"/>
    <property type="match status" value="1"/>
</dbReference>
<evidence type="ECO:0000313" key="5">
    <source>
        <dbReference type="EMBL" id="SDP82101.1"/>
    </source>
</evidence>
<evidence type="ECO:0000256" key="1">
    <source>
        <dbReference type="ARBA" id="ARBA00023015"/>
    </source>
</evidence>
<organism evidence="5 6">
    <name type="scientific">Actinokineospora alba</name>
    <dbReference type="NCBI Taxonomy" id="504798"/>
    <lineage>
        <taxon>Bacteria</taxon>
        <taxon>Bacillati</taxon>
        <taxon>Actinomycetota</taxon>
        <taxon>Actinomycetes</taxon>
        <taxon>Pseudonocardiales</taxon>
        <taxon>Pseudonocardiaceae</taxon>
        <taxon>Actinokineospora</taxon>
    </lineage>
</organism>
<protein>
    <submittedName>
        <fullName evidence="5">DNA-binding transcriptional regulator, HxlR family</fullName>
    </submittedName>
</protein>
<gene>
    <name evidence="5" type="ORF">SAMN05192558_115135</name>
</gene>
<dbReference type="InterPro" id="IPR036388">
    <property type="entry name" value="WH-like_DNA-bd_sf"/>
</dbReference>
<dbReference type="Proteomes" id="UP000199651">
    <property type="component" value="Unassembled WGS sequence"/>
</dbReference>
<evidence type="ECO:0000256" key="2">
    <source>
        <dbReference type="ARBA" id="ARBA00023125"/>
    </source>
</evidence>
<dbReference type="InterPro" id="IPR036390">
    <property type="entry name" value="WH_DNA-bd_sf"/>
</dbReference>
<dbReference type="PROSITE" id="PS51118">
    <property type="entry name" value="HTH_HXLR"/>
    <property type="match status" value="1"/>
</dbReference>
<dbReference type="Pfam" id="PF01638">
    <property type="entry name" value="HxlR"/>
    <property type="match status" value="1"/>
</dbReference>
<sequence>MLPDGKPADVYSAPCPSRAALDRIADKWTALLVGALADGPRRFGELRGEVEGISEKMLTQTLRSLERDGLVERTAHPSVPPRVDYELTELGRTLDGPLRAVREWAEQYVNEVRLARLSYDRRTS</sequence>
<keyword evidence="3" id="KW-0804">Transcription</keyword>
<dbReference type="PANTHER" id="PTHR33204:SF37">
    <property type="entry name" value="HTH-TYPE TRANSCRIPTIONAL REGULATOR YODB"/>
    <property type="match status" value="1"/>
</dbReference>
<evidence type="ECO:0000313" key="6">
    <source>
        <dbReference type="Proteomes" id="UP000199651"/>
    </source>
</evidence>
<keyword evidence="6" id="KW-1185">Reference proteome</keyword>
<keyword evidence="1" id="KW-0805">Transcription regulation</keyword>
<dbReference type="AlphaFoldDB" id="A0A1H0VV26"/>
<dbReference type="SUPFAM" id="SSF46785">
    <property type="entry name" value="Winged helix' DNA-binding domain"/>
    <property type="match status" value="1"/>
</dbReference>
<proteinExistence type="predicted"/>
<dbReference type="PANTHER" id="PTHR33204">
    <property type="entry name" value="TRANSCRIPTIONAL REGULATOR, MARR FAMILY"/>
    <property type="match status" value="1"/>
</dbReference>
<feature type="domain" description="HTH hxlR-type" evidence="4">
    <location>
        <begin position="15"/>
        <end position="113"/>
    </location>
</feature>
<dbReference type="EMBL" id="FNJB01000015">
    <property type="protein sequence ID" value="SDP82101.1"/>
    <property type="molecule type" value="Genomic_DNA"/>
</dbReference>
<dbReference type="GO" id="GO:0003677">
    <property type="term" value="F:DNA binding"/>
    <property type="evidence" value="ECO:0007669"/>
    <property type="project" value="UniProtKB-KW"/>
</dbReference>